<dbReference type="InterPro" id="IPR036165">
    <property type="entry name" value="YefM-like_sf"/>
</dbReference>
<sequence length="87" mass="9963">MKKIIDIQEAESHLSELLKEIMEGGEVIISQNDEPIAELKKIERSNKRELGTLKGKLVVHGDFSDADEQIEEMFDQSKLFPHEKTIN</sequence>
<evidence type="ECO:0000313" key="4">
    <source>
        <dbReference type="Proteomes" id="UP001165366"/>
    </source>
</evidence>
<comment type="similarity">
    <text evidence="1 2">Belongs to the phD/YefM antitoxin family.</text>
</comment>
<dbReference type="Pfam" id="PF02604">
    <property type="entry name" value="PhdYeFM_antitox"/>
    <property type="match status" value="1"/>
</dbReference>
<reference evidence="3" key="1">
    <citation type="submission" date="2022-01" db="EMBL/GenBank/DDBJ databases">
        <authorList>
            <person name="Wang Y."/>
        </authorList>
    </citation>
    <scope>NUCLEOTIDE SEQUENCE</scope>
    <source>
        <strain evidence="3">WB101</strain>
    </source>
</reference>
<dbReference type="SUPFAM" id="SSF143120">
    <property type="entry name" value="YefM-like"/>
    <property type="match status" value="1"/>
</dbReference>
<name>A0ABS9KA87_9BACT</name>
<protein>
    <recommendedName>
        <fullName evidence="2">Antitoxin</fullName>
    </recommendedName>
</protein>
<evidence type="ECO:0000256" key="1">
    <source>
        <dbReference type="ARBA" id="ARBA00009981"/>
    </source>
</evidence>
<keyword evidence="4" id="KW-1185">Reference proteome</keyword>
<gene>
    <name evidence="3" type="ORF">L6773_04185</name>
</gene>
<dbReference type="RefSeq" id="WP_237852594.1">
    <property type="nucleotide sequence ID" value="NZ_JAKLWS010000003.1"/>
</dbReference>
<dbReference type="InterPro" id="IPR006442">
    <property type="entry name" value="Antitoxin_Phd/YefM"/>
</dbReference>
<comment type="caution">
    <text evidence="3">The sequence shown here is derived from an EMBL/GenBank/DDBJ whole genome shotgun (WGS) entry which is preliminary data.</text>
</comment>
<accession>A0ABS9KA87</accession>
<proteinExistence type="inferred from homology"/>
<evidence type="ECO:0000313" key="3">
    <source>
        <dbReference type="EMBL" id="MCG2587751.1"/>
    </source>
</evidence>
<evidence type="ECO:0000256" key="2">
    <source>
        <dbReference type="RuleBase" id="RU362080"/>
    </source>
</evidence>
<dbReference type="Proteomes" id="UP001165366">
    <property type="component" value="Unassembled WGS sequence"/>
</dbReference>
<comment type="function">
    <text evidence="2">Antitoxin component of a type II toxin-antitoxin (TA) system.</text>
</comment>
<reference evidence="3" key="2">
    <citation type="submission" date="2024-05" db="EMBL/GenBank/DDBJ databases">
        <title>Rhodohalobacter halophilus gen. nov., sp. nov., a moderately halophilic member of the family Balneolaceae.</title>
        <authorList>
            <person name="Xia J."/>
        </authorList>
    </citation>
    <scope>NUCLEOTIDE SEQUENCE</scope>
    <source>
        <strain evidence="3">WB101</strain>
    </source>
</reference>
<organism evidence="3 4">
    <name type="scientific">Rhodohalobacter sulfatireducens</name>
    <dbReference type="NCBI Taxonomy" id="2911366"/>
    <lineage>
        <taxon>Bacteria</taxon>
        <taxon>Pseudomonadati</taxon>
        <taxon>Balneolota</taxon>
        <taxon>Balneolia</taxon>
        <taxon>Balneolales</taxon>
        <taxon>Balneolaceae</taxon>
        <taxon>Rhodohalobacter</taxon>
    </lineage>
</organism>
<dbReference type="EMBL" id="JAKLWS010000003">
    <property type="protein sequence ID" value="MCG2587751.1"/>
    <property type="molecule type" value="Genomic_DNA"/>
</dbReference>